<dbReference type="AlphaFoldDB" id="A0ABD1YRA7"/>
<accession>A0ABD1YRA7</accession>
<dbReference type="EMBL" id="JBHFFA010000003">
    <property type="protein sequence ID" value="KAL2633208.1"/>
    <property type="molecule type" value="Genomic_DNA"/>
</dbReference>
<reference evidence="1 2" key="1">
    <citation type="submission" date="2024-09" db="EMBL/GenBank/DDBJ databases">
        <title>Chromosome-scale assembly of Riccia fluitans.</title>
        <authorList>
            <person name="Paukszto L."/>
            <person name="Sawicki J."/>
            <person name="Karawczyk K."/>
            <person name="Piernik-Szablinska J."/>
            <person name="Szczecinska M."/>
            <person name="Mazdziarz M."/>
        </authorList>
    </citation>
    <scope>NUCLEOTIDE SEQUENCE [LARGE SCALE GENOMIC DNA]</scope>
    <source>
        <strain evidence="1">Rf_01</strain>
        <tissue evidence="1">Aerial parts of the thallus</tissue>
    </source>
</reference>
<protein>
    <submittedName>
        <fullName evidence="1">Uncharacterized protein</fullName>
    </submittedName>
</protein>
<keyword evidence="2" id="KW-1185">Reference proteome</keyword>
<comment type="caution">
    <text evidence="1">The sequence shown here is derived from an EMBL/GenBank/DDBJ whole genome shotgun (WGS) entry which is preliminary data.</text>
</comment>
<dbReference type="Proteomes" id="UP001605036">
    <property type="component" value="Unassembled WGS sequence"/>
</dbReference>
<name>A0ABD1YRA7_9MARC</name>
<proteinExistence type="predicted"/>
<evidence type="ECO:0000313" key="1">
    <source>
        <dbReference type="EMBL" id="KAL2633208.1"/>
    </source>
</evidence>
<gene>
    <name evidence="1" type="ORF">R1flu_004687</name>
</gene>
<organism evidence="1 2">
    <name type="scientific">Riccia fluitans</name>
    <dbReference type="NCBI Taxonomy" id="41844"/>
    <lineage>
        <taxon>Eukaryota</taxon>
        <taxon>Viridiplantae</taxon>
        <taxon>Streptophyta</taxon>
        <taxon>Embryophyta</taxon>
        <taxon>Marchantiophyta</taxon>
        <taxon>Marchantiopsida</taxon>
        <taxon>Marchantiidae</taxon>
        <taxon>Marchantiales</taxon>
        <taxon>Ricciaceae</taxon>
        <taxon>Riccia</taxon>
    </lineage>
</organism>
<sequence>MDMEPSRDVRDVWISDTTLQKNKFSAEIGKDLDNSKLSFDTQEIIGDDEIVEDMRTRVESSMANDNDNRNDQDGGIALDKSREQALRHLDDLREDNFVDEDIPPIANEYDIDFDADDVTRTHRHGSSSMSPMEDEIDDDSILLEIDESTTLRWDVGYVELDDLNERLPT</sequence>
<evidence type="ECO:0000313" key="2">
    <source>
        <dbReference type="Proteomes" id="UP001605036"/>
    </source>
</evidence>